<dbReference type="RefSeq" id="WP_190110261.1">
    <property type="nucleotide sequence ID" value="NZ_BMVB01000008.1"/>
</dbReference>
<organism evidence="2 3">
    <name type="scientific">Streptomyces cinnamoneus</name>
    <name type="common">Streptoverticillium cinnamoneum</name>
    <dbReference type="NCBI Taxonomy" id="53446"/>
    <lineage>
        <taxon>Bacteria</taxon>
        <taxon>Bacillati</taxon>
        <taxon>Actinomycetota</taxon>
        <taxon>Actinomycetes</taxon>
        <taxon>Kitasatosporales</taxon>
        <taxon>Streptomycetaceae</taxon>
        <taxon>Streptomyces</taxon>
        <taxon>Streptomyces cinnamoneus group</taxon>
    </lineage>
</organism>
<evidence type="ECO:0000313" key="3">
    <source>
        <dbReference type="Proteomes" id="UP000646244"/>
    </source>
</evidence>
<accession>A0A918WIZ0</accession>
<gene>
    <name evidence="2" type="ORF">GCM10010507_30000</name>
</gene>
<sequence>MEADNSIRFRNISGNGNHVGHTFGSDAGDNPRTREVIDRIDELVRLLGTHASAVPDAAQVQEVARRLRQEVAAPQPDPVVSGSLLHTIASRVGHVAVVGDVVARLGQAAAALFS</sequence>
<dbReference type="AlphaFoldDB" id="A0A918WIZ0"/>
<reference evidence="2" key="2">
    <citation type="submission" date="2020-09" db="EMBL/GenBank/DDBJ databases">
        <authorList>
            <person name="Sun Q."/>
            <person name="Ohkuma M."/>
        </authorList>
    </citation>
    <scope>NUCLEOTIDE SEQUENCE</scope>
    <source>
        <strain evidence="2">JCM 4633</strain>
    </source>
</reference>
<protein>
    <submittedName>
        <fullName evidence="2">Uncharacterized protein</fullName>
    </submittedName>
</protein>
<reference evidence="2" key="1">
    <citation type="journal article" date="2014" name="Int. J. Syst. Evol. Microbiol.">
        <title>Complete genome sequence of Corynebacterium casei LMG S-19264T (=DSM 44701T), isolated from a smear-ripened cheese.</title>
        <authorList>
            <consortium name="US DOE Joint Genome Institute (JGI-PGF)"/>
            <person name="Walter F."/>
            <person name="Albersmeier A."/>
            <person name="Kalinowski J."/>
            <person name="Ruckert C."/>
        </authorList>
    </citation>
    <scope>NUCLEOTIDE SEQUENCE</scope>
    <source>
        <strain evidence="2">JCM 4633</strain>
    </source>
</reference>
<proteinExistence type="predicted"/>
<dbReference type="EMBL" id="BMVB01000008">
    <property type="protein sequence ID" value="GHC51986.1"/>
    <property type="molecule type" value="Genomic_DNA"/>
</dbReference>
<evidence type="ECO:0000313" key="2">
    <source>
        <dbReference type="EMBL" id="GHC51986.1"/>
    </source>
</evidence>
<name>A0A918WIZ0_STRCJ</name>
<evidence type="ECO:0000256" key="1">
    <source>
        <dbReference type="SAM" id="MobiDB-lite"/>
    </source>
</evidence>
<feature type="region of interest" description="Disordered" evidence="1">
    <location>
        <begin position="13"/>
        <end position="32"/>
    </location>
</feature>
<comment type="caution">
    <text evidence="2">The sequence shown here is derived from an EMBL/GenBank/DDBJ whole genome shotgun (WGS) entry which is preliminary data.</text>
</comment>
<dbReference type="Proteomes" id="UP000646244">
    <property type="component" value="Unassembled WGS sequence"/>
</dbReference>